<sequence>MVLTYDEHGGFFDHVPRLVDGVPSPDDIVGPPPYNFTFNRLGVLVPAILISPWIEKGTVMHGPNGSPSPMSQFEHSSVPATVKKLFNLLRDFLTKRDAWAGTFKGVVQTRTEPRTDCPEQLPTPTRIRQTEANEEAKLTSFQQEIVQLAAVLYGDHQLSSLQQRIRERMNVREGTSYMRSAVRRFFEAGMLAKRMGVADDEQIVKMMPSLTTRTSSADQDNLP</sequence>
<dbReference type="AlphaFoldDB" id="A0A9R1QZQ3"/>
<dbReference type="GO" id="GO:0016788">
    <property type="term" value="F:hydrolase activity, acting on ester bonds"/>
    <property type="evidence" value="ECO:0007669"/>
    <property type="project" value="InterPro"/>
</dbReference>
<reference evidence="2 3" key="1">
    <citation type="submission" date="2017-09" db="EMBL/GenBank/DDBJ databases">
        <authorList>
            <consortium name="International Durum Wheat Genome Sequencing Consortium (IDWGSC)"/>
            <person name="Milanesi L."/>
        </authorList>
    </citation>
    <scope>NUCLEOTIDE SEQUENCE [LARGE SCALE GENOMIC DNA]</scope>
    <source>
        <strain evidence="3">cv. Svevo</strain>
    </source>
</reference>
<evidence type="ECO:0008006" key="4">
    <source>
        <dbReference type="Google" id="ProtNLM"/>
    </source>
</evidence>
<dbReference type="GO" id="GO:0009395">
    <property type="term" value="P:phospholipid catabolic process"/>
    <property type="evidence" value="ECO:0007669"/>
    <property type="project" value="TreeGrafter"/>
</dbReference>
<dbReference type="Gramene" id="TRITD3Bv1G266140.1">
    <property type="protein sequence ID" value="TRITD3Bv1G266140.1"/>
    <property type="gene ID" value="TRITD3Bv1G266140"/>
</dbReference>
<dbReference type="PANTHER" id="PTHR31956">
    <property type="entry name" value="NON-SPECIFIC PHOSPHOLIPASE C4-RELATED"/>
    <property type="match status" value="1"/>
</dbReference>
<keyword evidence="1" id="KW-0378">Hydrolase</keyword>
<evidence type="ECO:0000313" key="3">
    <source>
        <dbReference type="Proteomes" id="UP000324705"/>
    </source>
</evidence>
<dbReference type="PANTHER" id="PTHR31956:SF26">
    <property type="entry name" value="NON-SPECIFIC PHOSPHOLIPASE C2"/>
    <property type="match status" value="1"/>
</dbReference>
<proteinExistence type="predicted"/>
<dbReference type="InterPro" id="IPR017850">
    <property type="entry name" value="Alkaline_phosphatase_core_sf"/>
</dbReference>
<dbReference type="EMBL" id="LT934116">
    <property type="protein sequence ID" value="VAH85487.1"/>
    <property type="molecule type" value="Genomic_DNA"/>
</dbReference>
<dbReference type="OMA" id="WINRGTM"/>
<keyword evidence="3" id="KW-1185">Reference proteome</keyword>
<gene>
    <name evidence="2" type="ORF">TRITD_3Bv1G266140</name>
</gene>
<evidence type="ECO:0000256" key="1">
    <source>
        <dbReference type="ARBA" id="ARBA00022801"/>
    </source>
</evidence>
<accession>A0A9R1QZQ3</accession>
<dbReference type="Gene3D" id="3.40.720.10">
    <property type="entry name" value="Alkaline Phosphatase, subunit A"/>
    <property type="match status" value="1"/>
</dbReference>
<dbReference type="InterPro" id="IPR007312">
    <property type="entry name" value="Phosphoesterase"/>
</dbReference>
<dbReference type="Proteomes" id="UP000324705">
    <property type="component" value="Chromosome 3B"/>
</dbReference>
<evidence type="ECO:0000313" key="2">
    <source>
        <dbReference type="EMBL" id="VAH85487.1"/>
    </source>
</evidence>
<name>A0A9R1QZQ3_TRITD</name>
<organism evidence="2 3">
    <name type="scientific">Triticum turgidum subsp. durum</name>
    <name type="common">Durum wheat</name>
    <name type="synonym">Triticum durum</name>
    <dbReference type="NCBI Taxonomy" id="4567"/>
    <lineage>
        <taxon>Eukaryota</taxon>
        <taxon>Viridiplantae</taxon>
        <taxon>Streptophyta</taxon>
        <taxon>Embryophyta</taxon>
        <taxon>Tracheophyta</taxon>
        <taxon>Spermatophyta</taxon>
        <taxon>Magnoliopsida</taxon>
        <taxon>Liliopsida</taxon>
        <taxon>Poales</taxon>
        <taxon>Poaceae</taxon>
        <taxon>BOP clade</taxon>
        <taxon>Pooideae</taxon>
        <taxon>Triticodae</taxon>
        <taxon>Triticeae</taxon>
        <taxon>Triticinae</taxon>
        <taxon>Triticum</taxon>
    </lineage>
</organism>
<protein>
    <recommendedName>
        <fullName evidence="4">Phospholipase C</fullName>
    </recommendedName>
</protein>
<dbReference type="Pfam" id="PF04185">
    <property type="entry name" value="Phosphoesterase"/>
    <property type="match status" value="1"/>
</dbReference>